<dbReference type="InterPro" id="IPR044066">
    <property type="entry name" value="TRIAD_supradom"/>
</dbReference>
<dbReference type="SUPFAM" id="SSF57850">
    <property type="entry name" value="RING/U-box"/>
    <property type="match status" value="2"/>
</dbReference>
<evidence type="ECO:0000256" key="8">
    <source>
        <dbReference type="ARBA" id="ARBA00022833"/>
    </source>
</evidence>
<reference evidence="11 12" key="1">
    <citation type="journal article" date="2020" name="ISME J.">
        <title>Uncovering the hidden diversity of litter-decomposition mechanisms in mushroom-forming fungi.</title>
        <authorList>
            <person name="Floudas D."/>
            <person name="Bentzer J."/>
            <person name="Ahren D."/>
            <person name="Johansson T."/>
            <person name="Persson P."/>
            <person name="Tunlid A."/>
        </authorList>
    </citation>
    <scope>NUCLEOTIDE SEQUENCE [LARGE SCALE GENOMIC DNA]</scope>
    <source>
        <strain evidence="11 12">CBS 146.42</strain>
    </source>
</reference>
<dbReference type="InterPro" id="IPR002867">
    <property type="entry name" value="IBR_dom"/>
</dbReference>
<evidence type="ECO:0000256" key="5">
    <source>
        <dbReference type="ARBA" id="ARBA00022737"/>
    </source>
</evidence>
<evidence type="ECO:0000256" key="3">
    <source>
        <dbReference type="ARBA" id="ARBA00022679"/>
    </source>
</evidence>
<evidence type="ECO:0000313" key="11">
    <source>
        <dbReference type="EMBL" id="KAF5353321.1"/>
    </source>
</evidence>
<dbReference type="PANTHER" id="PTHR11685">
    <property type="entry name" value="RBR FAMILY RING FINGER AND IBR DOMAIN-CONTAINING"/>
    <property type="match status" value="1"/>
</dbReference>
<evidence type="ECO:0000256" key="4">
    <source>
        <dbReference type="ARBA" id="ARBA00022723"/>
    </source>
</evidence>
<dbReference type="InterPro" id="IPR031127">
    <property type="entry name" value="E3_UB_ligase_RBR"/>
</dbReference>
<comment type="catalytic activity">
    <reaction evidence="1">
        <text>[E2 ubiquitin-conjugating enzyme]-S-ubiquitinyl-L-cysteine + [acceptor protein]-L-lysine = [E2 ubiquitin-conjugating enzyme]-L-cysteine + [acceptor protein]-N(6)-ubiquitinyl-L-lysine.</text>
        <dbReference type="EC" id="2.3.2.31"/>
    </reaction>
</comment>
<keyword evidence="8" id="KW-0862">Zinc</keyword>
<feature type="domain" description="RING-type" evidence="10">
    <location>
        <begin position="228"/>
        <end position="444"/>
    </location>
</feature>
<comment type="caution">
    <text evidence="11">The sequence shown here is derived from an EMBL/GenBank/DDBJ whole genome shotgun (WGS) entry which is preliminary data.</text>
</comment>
<proteinExistence type="predicted"/>
<evidence type="ECO:0000256" key="2">
    <source>
        <dbReference type="ARBA" id="ARBA00012251"/>
    </source>
</evidence>
<keyword evidence="4" id="KW-0479">Metal-binding</keyword>
<keyword evidence="5" id="KW-0677">Repeat</keyword>
<keyword evidence="6" id="KW-0863">Zinc-finger</keyword>
<dbReference type="Pfam" id="PF01485">
    <property type="entry name" value="IBR"/>
    <property type="match status" value="1"/>
</dbReference>
<dbReference type="PROSITE" id="PS51873">
    <property type="entry name" value="TRIAD"/>
    <property type="match status" value="1"/>
</dbReference>
<dbReference type="Proteomes" id="UP000559027">
    <property type="component" value="Unassembled WGS sequence"/>
</dbReference>
<evidence type="ECO:0000256" key="1">
    <source>
        <dbReference type="ARBA" id="ARBA00001798"/>
    </source>
</evidence>
<dbReference type="EC" id="2.3.2.31" evidence="2"/>
<sequence length="527" mass="58785">MFNFLSRGPFAGSASPMSATSSASTLTGPGLGSTRSIGAGATSTNASTSTLLNNDDANAFLDIDTETSTVIAELLYSDLQELASQRKGKSRYNAPLSDSEYALQLQSEHLEGMLTQMQDAEIAKRMQNAMRMDQALIEQMVLNEQVARQDHEAALALSRGEQLPGLTEEQRAIERGAKTGRDALSMDMLEVLSPRLRPTSDSALDKGKNKAVSFSPSDSSVRLPGLDLRVPNERCDDRIPIGKLSLKAPCDHYYCMDCLASLVRAATTDESLFPVRCCRKNIPAEILTRYLSKALLTTFQAKAKEFGTPADARVYCCVPTCSAFLGNAEEAKRNRTLDWAALYWASPDSPAKLQCDKCWVETCVECRQRTHPNNTCQQNGAADQVKDLARAQGWQTCPSCKRIIELAFGCNHMTCYRGYEFCYECAARWKTCGCEQWEERRLYATAEARMEREYGEQARVERPVEWGREVQAFAQNLRVNHECFPTHRWGGHGPGVCEECGMYMRVFLKTCKECRLTVCRRCSNNRL</sequence>
<dbReference type="GO" id="GO:0008270">
    <property type="term" value="F:zinc ion binding"/>
    <property type="evidence" value="ECO:0007669"/>
    <property type="project" value="UniProtKB-KW"/>
</dbReference>
<evidence type="ECO:0000313" key="12">
    <source>
        <dbReference type="Proteomes" id="UP000559027"/>
    </source>
</evidence>
<dbReference type="AlphaFoldDB" id="A0A8H5FXZ8"/>
<organism evidence="11 12">
    <name type="scientific">Leucocoprinus leucothites</name>
    <dbReference type="NCBI Taxonomy" id="201217"/>
    <lineage>
        <taxon>Eukaryota</taxon>
        <taxon>Fungi</taxon>
        <taxon>Dikarya</taxon>
        <taxon>Basidiomycota</taxon>
        <taxon>Agaricomycotina</taxon>
        <taxon>Agaricomycetes</taxon>
        <taxon>Agaricomycetidae</taxon>
        <taxon>Agaricales</taxon>
        <taxon>Agaricineae</taxon>
        <taxon>Agaricaceae</taxon>
        <taxon>Leucocoprinus</taxon>
    </lineage>
</organism>
<dbReference type="GO" id="GO:0016567">
    <property type="term" value="P:protein ubiquitination"/>
    <property type="evidence" value="ECO:0007669"/>
    <property type="project" value="InterPro"/>
</dbReference>
<dbReference type="CDD" id="cd22584">
    <property type="entry name" value="Rcat_RBR_unk"/>
    <property type="match status" value="1"/>
</dbReference>
<dbReference type="CDD" id="cd20335">
    <property type="entry name" value="BRcat_RBR"/>
    <property type="match status" value="1"/>
</dbReference>
<dbReference type="EMBL" id="JAACJO010000010">
    <property type="protein sequence ID" value="KAF5353321.1"/>
    <property type="molecule type" value="Genomic_DNA"/>
</dbReference>
<keyword evidence="3" id="KW-0808">Transferase</keyword>
<evidence type="ECO:0000256" key="7">
    <source>
        <dbReference type="ARBA" id="ARBA00022786"/>
    </source>
</evidence>
<evidence type="ECO:0000256" key="9">
    <source>
        <dbReference type="SAM" id="MobiDB-lite"/>
    </source>
</evidence>
<evidence type="ECO:0000256" key="6">
    <source>
        <dbReference type="ARBA" id="ARBA00022771"/>
    </source>
</evidence>
<keyword evidence="12" id="KW-1185">Reference proteome</keyword>
<keyword evidence="7" id="KW-0833">Ubl conjugation pathway</keyword>
<evidence type="ECO:0000259" key="10">
    <source>
        <dbReference type="PROSITE" id="PS51873"/>
    </source>
</evidence>
<accession>A0A8H5FXZ8</accession>
<dbReference type="GO" id="GO:0061630">
    <property type="term" value="F:ubiquitin protein ligase activity"/>
    <property type="evidence" value="ECO:0007669"/>
    <property type="project" value="UniProtKB-EC"/>
</dbReference>
<dbReference type="Gene3D" id="1.20.120.1750">
    <property type="match status" value="1"/>
</dbReference>
<feature type="region of interest" description="Disordered" evidence="9">
    <location>
        <begin position="11"/>
        <end position="39"/>
    </location>
</feature>
<protein>
    <recommendedName>
        <fullName evidence="2">RBR-type E3 ubiquitin transferase</fullName>
        <ecNumber evidence="2">2.3.2.31</ecNumber>
    </recommendedName>
</protein>
<name>A0A8H5FXZ8_9AGAR</name>
<gene>
    <name evidence="11" type="ORF">D9756_007983</name>
</gene>
<dbReference type="OrthoDB" id="9977870at2759"/>